<accession>A0A8H3LXJ7</accession>
<name>A0A8H3LXJ7_9GLOM</name>
<organism evidence="1 2">
    <name type="scientific">Rhizophagus clarus</name>
    <dbReference type="NCBI Taxonomy" id="94130"/>
    <lineage>
        <taxon>Eukaryota</taxon>
        <taxon>Fungi</taxon>
        <taxon>Fungi incertae sedis</taxon>
        <taxon>Mucoromycota</taxon>
        <taxon>Glomeromycotina</taxon>
        <taxon>Glomeromycetes</taxon>
        <taxon>Glomerales</taxon>
        <taxon>Glomeraceae</taxon>
        <taxon>Rhizophagus</taxon>
    </lineage>
</organism>
<evidence type="ECO:0000313" key="2">
    <source>
        <dbReference type="Proteomes" id="UP000615446"/>
    </source>
</evidence>
<evidence type="ECO:0000313" key="1">
    <source>
        <dbReference type="EMBL" id="GES93780.1"/>
    </source>
</evidence>
<protein>
    <submittedName>
        <fullName evidence="1">Uncharacterized protein</fullName>
    </submittedName>
</protein>
<sequence>MGGKYICHYLSDEEIECGGGNGCIRPTASKYGYCNLHVNKCQSKEKYHRKKLDKMSQNWETLEMLGEALDRMKMPNAIGWP</sequence>
<proteinExistence type="predicted"/>
<dbReference type="Proteomes" id="UP000615446">
    <property type="component" value="Unassembled WGS sequence"/>
</dbReference>
<dbReference type="EMBL" id="BLAL01000229">
    <property type="protein sequence ID" value="GES93780.1"/>
    <property type="molecule type" value="Genomic_DNA"/>
</dbReference>
<dbReference type="AlphaFoldDB" id="A0A8H3LXJ7"/>
<gene>
    <name evidence="1" type="ORF">RCL2_002052800</name>
</gene>
<comment type="caution">
    <text evidence="1">The sequence shown here is derived from an EMBL/GenBank/DDBJ whole genome shotgun (WGS) entry which is preliminary data.</text>
</comment>
<reference evidence="1" key="1">
    <citation type="submission" date="2019-10" db="EMBL/GenBank/DDBJ databases">
        <title>Conservation and host-specific expression of non-tandemly repeated heterogenous ribosome RNA gene in arbuscular mycorrhizal fungi.</title>
        <authorList>
            <person name="Maeda T."/>
            <person name="Kobayashi Y."/>
            <person name="Nakagawa T."/>
            <person name="Ezawa T."/>
            <person name="Yamaguchi K."/>
            <person name="Bino T."/>
            <person name="Nishimoto Y."/>
            <person name="Shigenobu S."/>
            <person name="Kawaguchi M."/>
        </authorList>
    </citation>
    <scope>NUCLEOTIDE SEQUENCE</scope>
    <source>
        <strain evidence="1">HR1</strain>
    </source>
</reference>